<accession>A0A5E4QFB3</accession>
<feature type="region of interest" description="Disordered" evidence="1">
    <location>
        <begin position="209"/>
        <end position="252"/>
    </location>
</feature>
<name>A0A5E4QFB3_9NEOP</name>
<dbReference type="EMBL" id="FZQP02002968">
    <property type="protein sequence ID" value="VVC96969.1"/>
    <property type="molecule type" value="Genomic_DNA"/>
</dbReference>
<sequence>MIDQSVTRDMTSERVTRHKDADDIMHISGELPYTCDPSPLRHTHGYNGDVKGNHIHSGDEDEIDLIRVRRRRPGRDPGRPAGPPPATGAPRTGRRVRDDPRAAAARDLPPRQTGHQPRQEPVHGRAVLRPLARRALADGSRRPHHRLHQCQLRRWLQTEERIYMYPGSAPENVWRFLAHGVGAGQRGGGDDDTDSGARPGQVWAVLAGDGGRHRHARGLRRHHRPRAARRRLQQYERQHEHSRYMSSDLFSK</sequence>
<reference evidence="2 3" key="1">
    <citation type="submission" date="2017-07" db="EMBL/GenBank/DDBJ databases">
        <authorList>
            <person name="Talla V."/>
            <person name="Backstrom N."/>
        </authorList>
    </citation>
    <scope>NUCLEOTIDE SEQUENCE [LARGE SCALE GENOMIC DNA]</scope>
</reference>
<feature type="region of interest" description="Disordered" evidence="1">
    <location>
        <begin position="72"/>
        <end position="128"/>
    </location>
</feature>
<keyword evidence="3" id="KW-1185">Reference proteome</keyword>
<feature type="region of interest" description="Disordered" evidence="1">
    <location>
        <begin position="44"/>
        <end position="63"/>
    </location>
</feature>
<feature type="region of interest" description="Disordered" evidence="1">
    <location>
        <begin position="1"/>
        <end position="23"/>
    </location>
</feature>
<organism evidence="2 3">
    <name type="scientific">Leptidea sinapis</name>
    <dbReference type="NCBI Taxonomy" id="189913"/>
    <lineage>
        <taxon>Eukaryota</taxon>
        <taxon>Metazoa</taxon>
        <taxon>Ecdysozoa</taxon>
        <taxon>Arthropoda</taxon>
        <taxon>Hexapoda</taxon>
        <taxon>Insecta</taxon>
        <taxon>Pterygota</taxon>
        <taxon>Neoptera</taxon>
        <taxon>Endopterygota</taxon>
        <taxon>Lepidoptera</taxon>
        <taxon>Glossata</taxon>
        <taxon>Ditrysia</taxon>
        <taxon>Papilionoidea</taxon>
        <taxon>Pieridae</taxon>
        <taxon>Dismorphiinae</taxon>
        <taxon>Leptidea</taxon>
    </lineage>
</organism>
<feature type="compositionally biased region" description="Low complexity" evidence="1">
    <location>
        <begin position="102"/>
        <end position="111"/>
    </location>
</feature>
<feature type="compositionally biased region" description="Basic and acidic residues" evidence="1">
    <location>
        <begin position="233"/>
        <end position="243"/>
    </location>
</feature>
<proteinExistence type="predicted"/>
<evidence type="ECO:0000313" key="3">
    <source>
        <dbReference type="Proteomes" id="UP000324832"/>
    </source>
</evidence>
<feature type="compositionally biased region" description="Basic residues" evidence="1">
    <location>
        <begin position="212"/>
        <end position="232"/>
    </location>
</feature>
<protein>
    <submittedName>
        <fullName evidence="2">Uncharacterized protein</fullName>
    </submittedName>
</protein>
<dbReference type="AlphaFoldDB" id="A0A5E4QFB3"/>
<gene>
    <name evidence="2" type="ORF">LSINAPIS_LOCUS8358</name>
</gene>
<evidence type="ECO:0000256" key="1">
    <source>
        <dbReference type="SAM" id="MobiDB-lite"/>
    </source>
</evidence>
<evidence type="ECO:0000313" key="2">
    <source>
        <dbReference type="EMBL" id="VVC96969.1"/>
    </source>
</evidence>
<feature type="compositionally biased region" description="Basic and acidic residues" evidence="1">
    <location>
        <begin position="10"/>
        <end position="23"/>
    </location>
</feature>
<dbReference type="Proteomes" id="UP000324832">
    <property type="component" value="Unassembled WGS sequence"/>
</dbReference>